<dbReference type="InterPro" id="IPR027417">
    <property type="entry name" value="P-loop_NTPase"/>
</dbReference>
<proteinExistence type="inferred from homology"/>
<feature type="compositionally biased region" description="Basic and acidic residues" evidence="17">
    <location>
        <begin position="933"/>
        <end position="946"/>
    </location>
</feature>
<evidence type="ECO:0000256" key="3">
    <source>
        <dbReference type="ARBA" id="ARBA00022741"/>
    </source>
</evidence>
<dbReference type="Pfam" id="PF00580">
    <property type="entry name" value="UvrD-helicase"/>
    <property type="match status" value="1"/>
</dbReference>
<feature type="active site" description="For nuclease activity" evidence="15">
    <location>
        <position position="1108"/>
    </location>
</feature>
<dbReference type="PANTHER" id="PTHR11070:SF23">
    <property type="entry name" value="RECBCD ENZYME SUBUNIT RECB"/>
    <property type="match status" value="1"/>
</dbReference>
<evidence type="ECO:0000256" key="11">
    <source>
        <dbReference type="ARBA" id="ARBA00023204"/>
    </source>
</evidence>
<evidence type="ECO:0000259" key="18">
    <source>
        <dbReference type="PROSITE" id="PS51198"/>
    </source>
</evidence>
<dbReference type="GO" id="GO:0005829">
    <property type="term" value="C:cytosol"/>
    <property type="evidence" value="ECO:0007669"/>
    <property type="project" value="TreeGrafter"/>
</dbReference>
<dbReference type="Gene3D" id="1.10.3170.10">
    <property type="entry name" value="Recbcd, chain B, domain 2"/>
    <property type="match status" value="1"/>
</dbReference>
<feature type="domain" description="UvrD-like helicase ATP-binding" evidence="18">
    <location>
        <begin position="1"/>
        <end position="461"/>
    </location>
</feature>
<reference evidence="20 21" key="1">
    <citation type="submission" date="2020-08" db="EMBL/GenBank/DDBJ databases">
        <title>Genomic Encyclopedia of Type Strains, Phase IV (KMG-IV): sequencing the most valuable type-strain genomes for metagenomic binning, comparative biology and taxonomic classification.</title>
        <authorList>
            <person name="Goeker M."/>
        </authorList>
    </citation>
    <scope>NUCLEOTIDE SEQUENCE [LARGE SCALE GENOMIC DNA]</scope>
    <source>
        <strain evidence="20 21">DSM 25897</strain>
    </source>
</reference>
<evidence type="ECO:0000256" key="8">
    <source>
        <dbReference type="ARBA" id="ARBA00022840"/>
    </source>
</evidence>
<feature type="domain" description="UvrD-like helicase C-terminal" evidence="19">
    <location>
        <begin position="492"/>
        <end position="763"/>
    </location>
</feature>
<comment type="cofactor">
    <cofactor evidence="15">
        <name>Mg(2+)</name>
        <dbReference type="ChEBI" id="CHEBI:18420"/>
    </cofactor>
    <text evidence="15">Binds 1 Mg(2+) ion per subunit.</text>
</comment>
<comment type="domain">
    <text evidence="15">The C-terminal domain has nuclease activity and interacts with RecD. It interacts with RecA, facilitating its loading onto ssDNA.</text>
</comment>
<comment type="miscellaneous">
    <text evidence="15">In the RecBCD complex, RecB has a slow 3'-5' helicase, an exonuclease activity and loads RecA onto ssDNA, RecD has a fast 5'-3' helicase activity, while RecC stimulates the ATPase and processivity of the RecB helicase and contributes to recognition of the Chi site.</text>
</comment>
<evidence type="ECO:0000313" key="20">
    <source>
        <dbReference type="EMBL" id="MBB5015536.1"/>
    </source>
</evidence>
<organism evidence="20 21">
    <name type="scientific">Rehaibacterium terrae</name>
    <dbReference type="NCBI Taxonomy" id="1341696"/>
    <lineage>
        <taxon>Bacteria</taxon>
        <taxon>Pseudomonadati</taxon>
        <taxon>Pseudomonadota</taxon>
        <taxon>Gammaproteobacteria</taxon>
        <taxon>Lysobacterales</taxon>
        <taxon>Lysobacteraceae</taxon>
        <taxon>Rehaibacterium</taxon>
    </lineage>
</organism>
<dbReference type="InterPro" id="IPR014016">
    <property type="entry name" value="UvrD-like_ATP-bd"/>
</dbReference>
<evidence type="ECO:0000256" key="6">
    <source>
        <dbReference type="ARBA" id="ARBA00022806"/>
    </source>
</evidence>
<keyword evidence="8 15" id="KW-0067">ATP-binding</keyword>
<keyword evidence="9 15" id="KW-0460">Magnesium</keyword>
<dbReference type="SUPFAM" id="SSF52540">
    <property type="entry name" value="P-loop containing nucleoside triphosphate hydrolases"/>
    <property type="match status" value="1"/>
</dbReference>
<feature type="binding site" evidence="15">
    <location>
        <position position="1095"/>
    </location>
    <ligand>
        <name>Mg(2+)</name>
        <dbReference type="ChEBI" id="CHEBI:18420"/>
    </ligand>
</feature>
<dbReference type="AlphaFoldDB" id="A0A7W7XZW3"/>
<evidence type="ECO:0000256" key="4">
    <source>
        <dbReference type="ARBA" id="ARBA00022763"/>
    </source>
</evidence>
<dbReference type="InterPro" id="IPR000212">
    <property type="entry name" value="DNA_helicase_UvrD/REP"/>
</dbReference>
<evidence type="ECO:0000256" key="5">
    <source>
        <dbReference type="ARBA" id="ARBA00022801"/>
    </source>
</evidence>
<feature type="region of interest" description="Disordered" evidence="17">
    <location>
        <begin position="933"/>
        <end position="957"/>
    </location>
</feature>
<dbReference type="HAMAP" id="MF_01485">
    <property type="entry name" value="RecB"/>
    <property type="match status" value="1"/>
</dbReference>
<dbReference type="PANTHER" id="PTHR11070">
    <property type="entry name" value="UVRD / RECB / PCRA DNA HELICASE FAMILY MEMBER"/>
    <property type="match status" value="1"/>
</dbReference>
<feature type="binding site" evidence="16">
    <location>
        <begin position="18"/>
        <end position="25"/>
    </location>
    <ligand>
        <name>ATP</name>
        <dbReference type="ChEBI" id="CHEBI:30616"/>
    </ligand>
</feature>
<sequence length="1205" mass="131060">MNHLVLDLPLAGVHRIEASAGTGKTFTLALAHTRLVIERGLDVRRILAVTFTEAATQELRERLRQQLDRAAALAGDGAERVAALSSPEAAEALTALLIARRLQDEPAAALARRLRQAAADIDLAAVFTIHGFCQRTLKEHALAVGEPLLPREMLGNERPLLEEVARDLWRCRTREADDAGRMTALWRDPAAFARDLRDLLRADALQPPRGEVDTGAVAALATAAAALRAAWRAHGAQAWAAIEEARARKVLNGNRLRADTLGRLRDALAAFAADATLPEPPTDRLDYVTAEGLRARSKAGREDEVPDSPLFAAIADFLAARAAALRAEGQAVANLLHDLRDAAAARLRELKAQRGQLGFDDLIAGVHDALHGPHGDALAAALRAQYPVALVDEFQDTDARQWAIFRRLYVEAATAEATALYLIGDPKQAIYRFRGGDVHTYHRAGRDVQSTHALDANFRSRPALLRAIAALFARGGDFPFADGQTPFPPVRPGGRIADDDFRLGGSVAPALHLWSLPLRPGETTTKGGVATIKTDKARALAATATATRIHALLSGGDACLRDDGVMRPPRPGDIAVLVNKHDEAALVQRALAARGIPAVTAGRASLFATDEARELLWLLDALRDPADEGRLRAALATVLLGLDAAAIDALAHDQAAHRHWLDAFAQWRERWDRHGPLAPITACVAEAAPRLLRLADGERRLTNYLQLAEQLQEAAALALGPAGLVDWLARRIDEADEHDQTQQLRLESDAERVRILTLHRSKGLEFPLVFLPFAALPPARGQQGLALVEHHDGARRVQHAKIAGLDDGYDDAAAAASREILAEQLRLLYVGLTRARHALWLAAGAVNGGEDSALAWLLGGGGTPATLGEDEVLHAIAALAAVAPDAIVHEPFPALDAEYPPPPAASHQAPPPLRTPRRTLRRDWWVHSFSQLTREDGGEDERRAEDEMPASAEAETERSPFAGARFGNVLHAALERVDFAAWHGWRRDEPPPAQAAPLREALRGGGYDSDTLLAEGERLLTALVRHTLNTPLPEGIRLAELPPQARRNELEFHFALRPVTVPILLDLLHAHGLLRARHGFGARERLEGLMTGKIDLVYQHAGRCYLLDYKSNRLRDYGTEGVLEAMRHGEYELQYAIYALALHRWLRFRLPDYDYDRHFGGVRYLFCRGLDADAAPSPGVFACTPPRALIEGLDALFGTPGEDAA</sequence>
<dbReference type="InterPro" id="IPR011604">
    <property type="entry name" value="PDDEXK-like_dom_sf"/>
</dbReference>
<dbReference type="EC" id="5.6.2.4" evidence="15"/>
<dbReference type="Gene3D" id="1.10.486.10">
    <property type="entry name" value="PCRA, domain 4"/>
    <property type="match status" value="1"/>
</dbReference>
<keyword evidence="3 15" id="KW-0547">Nucleotide-binding</keyword>
<dbReference type="Pfam" id="PF13361">
    <property type="entry name" value="UvrD_C"/>
    <property type="match status" value="1"/>
</dbReference>
<dbReference type="Pfam" id="PF12705">
    <property type="entry name" value="PDDEXK_1"/>
    <property type="match status" value="1"/>
</dbReference>
<keyword evidence="11 15" id="KW-0234">DNA repair</keyword>
<evidence type="ECO:0000256" key="17">
    <source>
        <dbReference type="SAM" id="MobiDB-lite"/>
    </source>
</evidence>
<dbReference type="Gene3D" id="3.40.50.300">
    <property type="entry name" value="P-loop containing nucleotide triphosphate hydrolases"/>
    <property type="match status" value="2"/>
</dbReference>
<feature type="region of interest" description="DNA-binding and helicase activity, interacts with RecC" evidence="15">
    <location>
        <begin position="1"/>
        <end position="870"/>
    </location>
</feature>
<evidence type="ECO:0000256" key="16">
    <source>
        <dbReference type="PROSITE-ProRule" id="PRU00560"/>
    </source>
</evidence>
<keyword evidence="21" id="KW-1185">Reference proteome</keyword>
<feature type="region of interest" description="Nuclease activity, interacts with RecD and RecA" evidence="15">
    <location>
        <begin position="923"/>
        <end position="1205"/>
    </location>
</feature>
<dbReference type="GO" id="GO:0000287">
    <property type="term" value="F:magnesium ion binding"/>
    <property type="evidence" value="ECO:0007669"/>
    <property type="project" value="UniProtKB-UniRule"/>
</dbReference>
<dbReference type="GO" id="GO:0009338">
    <property type="term" value="C:exodeoxyribonuclease V complex"/>
    <property type="evidence" value="ECO:0007669"/>
    <property type="project" value="TreeGrafter"/>
</dbReference>
<comment type="similarity">
    <text evidence="15">Belongs to the helicase family. UvrD subfamily.</text>
</comment>
<feature type="binding site" evidence="15">
    <location>
        <position position="971"/>
    </location>
    <ligand>
        <name>Mg(2+)</name>
        <dbReference type="ChEBI" id="CHEBI:18420"/>
    </ligand>
</feature>
<dbReference type="EC" id="3.1.11.5" evidence="15"/>
<dbReference type="PROSITE" id="PS51217">
    <property type="entry name" value="UVRD_HELICASE_CTER"/>
    <property type="match status" value="1"/>
</dbReference>
<evidence type="ECO:0000256" key="10">
    <source>
        <dbReference type="ARBA" id="ARBA00023125"/>
    </source>
</evidence>
<dbReference type="InterPro" id="IPR004586">
    <property type="entry name" value="RecB"/>
</dbReference>
<evidence type="ECO:0000256" key="7">
    <source>
        <dbReference type="ARBA" id="ARBA00022839"/>
    </source>
</evidence>
<dbReference type="CDD" id="cd22352">
    <property type="entry name" value="RecB_C-like"/>
    <property type="match status" value="1"/>
</dbReference>
<evidence type="ECO:0000256" key="1">
    <source>
        <dbReference type="ARBA" id="ARBA00022722"/>
    </source>
</evidence>
<comment type="function">
    <text evidence="15">A helicase/nuclease that prepares dsDNA breaks (DSB) for recombinational DNA repair. Binds to DSBs and unwinds DNA via a highly rapid and processive ATP-dependent bidirectional helicase activity. Unwinds dsDNA until it encounters a Chi (crossover hotspot instigator) sequence from the 3' direction. Cuts ssDNA a few nucleotides 3' to the Chi site. The properties and activities of the enzyme are changed at Chi. The Chi-altered holoenzyme produces a long 3'-ssDNA overhang and facilitates RecA-binding to the ssDNA for homologous DNA recombination and repair. Holoenzyme degrades any linearized DNA that is unable to undergo homologous recombination. In the holoenzyme this subunit contributes ATPase, 3'-5' helicase, exonuclease activity and loads RecA onto ssDNA.</text>
</comment>
<keyword evidence="4 15" id="KW-0227">DNA damage</keyword>
<name>A0A7W7XZW3_9GAMM</name>
<keyword evidence="10 15" id="KW-0238">DNA-binding</keyword>
<dbReference type="PROSITE" id="PS51198">
    <property type="entry name" value="UVRD_HELICASE_ATP_BIND"/>
    <property type="match status" value="1"/>
</dbReference>
<dbReference type="GO" id="GO:0043138">
    <property type="term" value="F:3'-5' DNA helicase activity"/>
    <property type="evidence" value="ECO:0007669"/>
    <property type="project" value="UniProtKB-UniRule"/>
</dbReference>
<dbReference type="Proteomes" id="UP000519004">
    <property type="component" value="Unassembled WGS sequence"/>
</dbReference>
<comment type="catalytic activity">
    <reaction evidence="15">
        <text>Exonucleolytic cleavage (in the presence of ATP) in either 5'- to 3'- or 3'- to 5'-direction to yield 5'-phosphooligonucleotides.</text>
        <dbReference type="EC" id="3.1.11.5"/>
    </reaction>
</comment>
<evidence type="ECO:0000256" key="9">
    <source>
        <dbReference type="ARBA" id="ARBA00022842"/>
    </source>
</evidence>
<evidence type="ECO:0000256" key="2">
    <source>
        <dbReference type="ARBA" id="ARBA00022723"/>
    </source>
</evidence>
<evidence type="ECO:0000259" key="19">
    <source>
        <dbReference type="PROSITE" id="PS51217"/>
    </source>
</evidence>
<dbReference type="GO" id="GO:0005524">
    <property type="term" value="F:ATP binding"/>
    <property type="evidence" value="ECO:0007669"/>
    <property type="project" value="UniProtKB-UniRule"/>
</dbReference>
<evidence type="ECO:0000256" key="14">
    <source>
        <dbReference type="ARBA" id="ARBA00048988"/>
    </source>
</evidence>
<dbReference type="InterPro" id="IPR014017">
    <property type="entry name" value="DNA_helicase_UvrD-like_C"/>
</dbReference>
<keyword evidence="7 15" id="KW-0269">Exonuclease</keyword>
<protein>
    <recommendedName>
        <fullName evidence="15">RecBCD enzyme subunit RecB</fullName>
        <ecNumber evidence="15">3.1.11.5</ecNumber>
        <ecNumber evidence="15">5.6.2.4</ecNumber>
    </recommendedName>
    <alternativeName>
        <fullName evidence="15">DNA 3'-5' helicase subunit RecB</fullName>
    </alternativeName>
    <alternativeName>
        <fullName evidence="15">Exonuclease V subunit RecB</fullName>
        <shortName evidence="15">ExoV subunit RecB</shortName>
    </alternativeName>
    <alternativeName>
        <fullName evidence="15">Helicase/nuclease RecBCD subunit RecB</fullName>
    </alternativeName>
</protein>
<comment type="subunit">
    <text evidence="15">Heterotrimer of RecB, RecC and RecD. All subunits contribute to DNA-binding. Interacts with RecA.</text>
</comment>
<comment type="domain">
    <text evidence="15">The N-terminal DNA-binding domain is a ssDNA-dependent ATPase and has ATP-dependent 3'-5' helicase function. This domain interacts with RecC.</text>
</comment>
<comment type="catalytic activity">
    <reaction evidence="13 15">
        <text>Couples ATP hydrolysis with the unwinding of duplex DNA by translocating in the 3'-5' direction.</text>
        <dbReference type="EC" id="5.6.2.4"/>
    </reaction>
</comment>
<evidence type="ECO:0000256" key="12">
    <source>
        <dbReference type="ARBA" id="ARBA00023235"/>
    </source>
</evidence>
<keyword evidence="12 15" id="KW-0413">Isomerase</keyword>
<dbReference type="InterPro" id="IPR011335">
    <property type="entry name" value="Restrct_endonuc-II-like"/>
</dbReference>
<dbReference type="InterPro" id="IPR038726">
    <property type="entry name" value="PDDEXK_AddAB-type"/>
</dbReference>
<keyword evidence="6 15" id="KW-0347">Helicase</keyword>
<comment type="caution">
    <text evidence="20">The sequence shown here is derived from an EMBL/GenBank/DDBJ whole genome shotgun (WGS) entry which is preliminary data.</text>
</comment>
<evidence type="ECO:0000256" key="15">
    <source>
        <dbReference type="HAMAP-Rule" id="MF_01485"/>
    </source>
</evidence>
<keyword evidence="5 15" id="KW-0378">Hydrolase</keyword>
<gene>
    <name evidence="15" type="primary">recB</name>
    <name evidence="20" type="ORF">HNQ58_001440</name>
</gene>
<keyword evidence="2 15" id="KW-0479">Metal-binding</keyword>
<dbReference type="GO" id="GO:0000724">
    <property type="term" value="P:double-strand break repair via homologous recombination"/>
    <property type="evidence" value="ECO:0007669"/>
    <property type="project" value="UniProtKB-UniRule"/>
</dbReference>
<dbReference type="NCBIfam" id="TIGR00609">
    <property type="entry name" value="recB"/>
    <property type="match status" value="1"/>
</dbReference>
<dbReference type="Gene3D" id="3.90.320.10">
    <property type="match status" value="1"/>
</dbReference>
<dbReference type="RefSeq" id="WP_183948222.1">
    <property type="nucleotide sequence ID" value="NZ_JACHHX010000008.1"/>
</dbReference>
<dbReference type="EMBL" id="JACHHX010000008">
    <property type="protein sequence ID" value="MBB5015536.1"/>
    <property type="molecule type" value="Genomic_DNA"/>
</dbReference>
<dbReference type="GO" id="GO:0008854">
    <property type="term" value="F:exodeoxyribonuclease V activity"/>
    <property type="evidence" value="ECO:0007669"/>
    <property type="project" value="UniProtKB-EC"/>
</dbReference>
<keyword evidence="1 15" id="KW-0540">Nuclease</keyword>
<feature type="binding site" evidence="15">
    <location>
        <position position="1108"/>
    </location>
    <ligand>
        <name>Mg(2+)</name>
        <dbReference type="ChEBI" id="CHEBI:18420"/>
    </ligand>
</feature>
<evidence type="ECO:0000313" key="21">
    <source>
        <dbReference type="Proteomes" id="UP000519004"/>
    </source>
</evidence>
<evidence type="ECO:0000256" key="13">
    <source>
        <dbReference type="ARBA" id="ARBA00034617"/>
    </source>
</evidence>
<dbReference type="GO" id="GO:0003677">
    <property type="term" value="F:DNA binding"/>
    <property type="evidence" value="ECO:0007669"/>
    <property type="project" value="UniProtKB-UniRule"/>
</dbReference>
<comment type="catalytic activity">
    <reaction evidence="14 15">
        <text>ATP + H2O = ADP + phosphate + H(+)</text>
        <dbReference type="Rhea" id="RHEA:13065"/>
        <dbReference type="ChEBI" id="CHEBI:15377"/>
        <dbReference type="ChEBI" id="CHEBI:15378"/>
        <dbReference type="ChEBI" id="CHEBI:30616"/>
        <dbReference type="ChEBI" id="CHEBI:43474"/>
        <dbReference type="ChEBI" id="CHEBI:456216"/>
        <dbReference type="EC" id="5.6.2.4"/>
    </reaction>
</comment>
<dbReference type="SUPFAM" id="SSF52980">
    <property type="entry name" value="Restriction endonuclease-like"/>
    <property type="match status" value="1"/>
</dbReference>
<accession>A0A7W7XZW3</accession>